<comment type="caution">
    <text evidence="1">The sequence shown here is derived from an EMBL/GenBank/DDBJ whole genome shotgun (WGS) entry which is preliminary data.</text>
</comment>
<evidence type="ECO:0000313" key="2">
    <source>
        <dbReference type="Proteomes" id="UP001187415"/>
    </source>
</evidence>
<dbReference type="EMBL" id="JAUPFM010000006">
    <property type="protein sequence ID" value="KAK2849311.1"/>
    <property type="molecule type" value="Genomic_DNA"/>
</dbReference>
<dbReference type="AlphaFoldDB" id="A0AA88N4W2"/>
<protein>
    <submittedName>
        <fullName evidence="1">Uncharacterized protein</fullName>
    </submittedName>
</protein>
<name>A0AA88N4W2_CHASR</name>
<proteinExistence type="predicted"/>
<accession>A0AA88N4W2</accession>
<dbReference type="Proteomes" id="UP001187415">
    <property type="component" value="Unassembled WGS sequence"/>
</dbReference>
<organism evidence="1 2">
    <name type="scientific">Channa striata</name>
    <name type="common">Snakehead murrel</name>
    <name type="synonym">Ophicephalus striatus</name>
    <dbReference type="NCBI Taxonomy" id="64152"/>
    <lineage>
        <taxon>Eukaryota</taxon>
        <taxon>Metazoa</taxon>
        <taxon>Chordata</taxon>
        <taxon>Craniata</taxon>
        <taxon>Vertebrata</taxon>
        <taxon>Euteleostomi</taxon>
        <taxon>Actinopterygii</taxon>
        <taxon>Neopterygii</taxon>
        <taxon>Teleostei</taxon>
        <taxon>Neoteleostei</taxon>
        <taxon>Acanthomorphata</taxon>
        <taxon>Anabantaria</taxon>
        <taxon>Anabantiformes</taxon>
        <taxon>Channoidei</taxon>
        <taxon>Channidae</taxon>
        <taxon>Channa</taxon>
    </lineage>
</organism>
<reference evidence="1" key="1">
    <citation type="submission" date="2023-07" db="EMBL/GenBank/DDBJ databases">
        <title>Chromosome-level Genome Assembly of Striped Snakehead (Channa striata).</title>
        <authorList>
            <person name="Liu H."/>
        </authorList>
    </citation>
    <scope>NUCLEOTIDE SEQUENCE</scope>
    <source>
        <strain evidence="1">Gz</strain>
        <tissue evidence="1">Muscle</tissue>
    </source>
</reference>
<gene>
    <name evidence="1" type="ORF">Q5P01_009145</name>
</gene>
<sequence length="84" mass="9502">MTEVHSSFHLAANQVYLRKLRHSAKEERRGHDLYGRLQRDRGGHCALHTLQTYRTSPESTSSIAVGNDLTCQGQITQYAVMMGK</sequence>
<keyword evidence="2" id="KW-1185">Reference proteome</keyword>
<evidence type="ECO:0000313" key="1">
    <source>
        <dbReference type="EMBL" id="KAK2849311.1"/>
    </source>
</evidence>